<dbReference type="Pfam" id="PF08401">
    <property type="entry name" value="ArdcN"/>
    <property type="match status" value="1"/>
</dbReference>
<dbReference type="GO" id="GO:0003697">
    <property type="term" value="F:single-stranded DNA binding"/>
    <property type="evidence" value="ECO:0007669"/>
    <property type="project" value="InterPro"/>
</dbReference>
<evidence type="ECO:0000259" key="2">
    <source>
        <dbReference type="Pfam" id="PF06114"/>
    </source>
</evidence>
<reference evidence="4 5" key="1">
    <citation type="submission" date="2020-03" db="EMBL/GenBank/DDBJ databases">
        <title>Assessment of the enzymatic potential of alkaline-tolerant lipase obtained from Bacillus luteus H11 (technogenic soil) for the bioremediation of saline soils contaminated with petroleum substances.</title>
        <authorList>
            <person name="Kalwasinska A."/>
        </authorList>
    </citation>
    <scope>NUCLEOTIDE SEQUENCE [LARGE SCALE GENOMIC DNA]</scope>
    <source>
        <strain evidence="4 5">H11</strain>
    </source>
</reference>
<sequence length="707" mass="80717">MAAYKRKSFAEKKQEIDQLADDRNKQVENYFRSPEDLKEYLSFMSKFHNYSVRNSTLIQKQFQGANAVGSYAFWKKEGLQVQKGEKGISILVPAPFKTFERKAGETTKTVNVNQATAAEKAAIKRGEMKTKERMAYTKGNVFDISQTNATADDLPKVFPNKWLDGKVDNYENMFASLQRLGEDMGVETMPEPMRELGAAKGAYVEFTRQDHEGNMVKGRGIELNPRNSELQNVKTMIHELAHADLHHSGSKGKDRSHPEKEFQAEMTAYTVASYFNLDTSDYSLQYLKSYTDQEHDIQDKFTLLEEVKGTSNKFIEHLENDLEPVRDNIQVRASDKDVQERFGDFSIITREGFTKIGDMDTETFADTFRAKDGRNILADKEYQTGTALEGIQAFNQNTNQYPESWNGENDNVKILDPSQSETQFFILHSEKPVAQHMMNGEEMDKYLASENLDTLKSIEPFYDKTRVIAVEHTGGDAYNVKNLDRIDLGDGDYHDLRSHTARVGEVPKGIPESNDHLEHVYSKATISKALEGLYTESYYMEHSSISQDASLERAAYSINRMEQFALDHEYLKPEEIKTVKQQAHETAADYKDEMTSRNVLVNLTGDFTNVQKQKLDEKQNGVTEEKLLNRMEVENRYANMKHNALENKLVQPVVIQNMESSILRKFENKEPEKEAPEKAKPNDAIQTTKTDSPYPDTSKQRSAGMSM</sequence>
<organism evidence="4 5">
    <name type="scientific">Alkalicoccus luteus</name>
    <dbReference type="NCBI Taxonomy" id="1237094"/>
    <lineage>
        <taxon>Bacteria</taxon>
        <taxon>Bacillati</taxon>
        <taxon>Bacillota</taxon>
        <taxon>Bacilli</taxon>
        <taxon>Bacillales</taxon>
        <taxon>Bacillaceae</taxon>
        <taxon>Alkalicoccus</taxon>
    </lineage>
</organism>
<feature type="region of interest" description="Disordered" evidence="1">
    <location>
        <begin position="665"/>
        <end position="707"/>
    </location>
</feature>
<evidence type="ECO:0000313" key="5">
    <source>
        <dbReference type="Proteomes" id="UP000752012"/>
    </source>
</evidence>
<evidence type="ECO:0000313" key="4">
    <source>
        <dbReference type="EMBL" id="NJP38991.1"/>
    </source>
</evidence>
<feature type="compositionally biased region" description="Polar residues" evidence="1">
    <location>
        <begin position="684"/>
        <end position="707"/>
    </location>
</feature>
<keyword evidence="5" id="KW-1185">Reference proteome</keyword>
<feature type="compositionally biased region" description="Basic and acidic residues" evidence="1">
    <location>
        <begin position="665"/>
        <end position="681"/>
    </location>
</feature>
<evidence type="ECO:0000256" key="1">
    <source>
        <dbReference type="SAM" id="MobiDB-lite"/>
    </source>
</evidence>
<dbReference type="Pfam" id="PF06114">
    <property type="entry name" value="Peptidase_M78"/>
    <property type="match status" value="1"/>
</dbReference>
<proteinExistence type="predicted"/>
<protein>
    <submittedName>
        <fullName evidence="4">ImmA/IrrE family metallo-endopeptidase</fullName>
    </submittedName>
</protein>
<dbReference type="InterPro" id="IPR010359">
    <property type="entry name" value="IrrE_HExxH"/>
</dbReference>
<name>A0A969TWE8_9BACI</name>
<accession>A0A969TWE8</accession>
<dbReference type="AlphaFoldDB" id="A0A969TWE8"/>
<comment type="caution">
    <text evidence="4">The sequence shown here is derived from an EMBL/GenBank/DDBJ whole genome shotgun (WGS) entry which is preliminary data.</text>
</comment>
<dbReference type="EMBL" id="JAATHJ010000035">
    <property type="protein sequence ID" value="NJP38991.1"/>
    <property type="molecule type" value="Genomic_DNA"/>
</dbReference>
<feature type="domain" description="N-terminal" evidence="3">
    <location>
        <begin position="30"/>
        <end position="142"/>
    </location>
</feature>
<dbReference type="InterPro" id="IPR013610">
    <property type="entry name" value="ArdC_N"/>
</dbReference>
<dbReference type="Proteomes" id="UP000752012">
    <property type="component" value="Unassembled WGS sequence"/>
</dbReference>
<dbReference type="RefSeq" id="WP_168008992.1">
    <property type="nucleotide sequence ID" value="NZ_JAATHJ010000035.1"/>
</dbReference>
<gene>
    <name evidence="4" type="ORF">HCN83_15590</name>
</gene>
<feature type="domain" description="IrrE N-terminal-like" evidence="2">
    <location>
        <begin position="183"/>
        <end position="306"/>
    </location>
</feature>
<evidence type="ECO:0000259" key="3">
    <source>
        <dbReference type="Pfam" id="PF08401"/>
    </source>
</evidence>